<sequence>MELTRIFSLFKLWVDALRHLGLYIDSHSKALAETICFQYKNESSNGHLLGLA</sequence>
<organism evidence="1">
    <name type="scientific">Anguilla anguilla</name>
    <name type="common">European freshwater eel</name>
    <name type="synonym">Muraena anguilla</name>
    <dbReference type="NCBI Taxonomy" id="7936"/>
    <lineage>
        <taxon>Eukaryota</taxon>
        <taxon>Metazoa</taxon>
        <taxon>Chordata</taxon>
        <taxon>Craniata</taxon>
        <taxon>Vertebrata</taxon>
        <taxon>Euteleostomi</taxon>
        <taxon>Actinopterygii</taxon>
        <taxon>Neopterygii</taxon>
        <taxon>Teleostei</taxon>
        <taxon>Anguilliformes</taxon>
        <taxon>Anguillidae</taxon>
        <taxon>Anguilla</taxon>
    </lineage>
</organism>
<proteinExistence type="predicted"/>
<reference evidence="1" key="1">
    <citation type="submission" date="2014-11" db="EMBL/GenBank/DDBJ databases">
        <authorList>
            <person name="Amaro Gonzalez C."/>
        </authorList>
    </citation>
    <scope>NUCLEOTIDE SEQUENCE</scope>
</reference>
<dbReference type="AlphaFoldDB" id="A0A0E9X198"/>
<evidence type="ECO:0000313" key="1">
    <source>
        <dbReference type="EMBL" id="JAH96502.1"/>
    </source>
</evidence>
<accession>A0A0E9X198</accession>
<name>A0A0E9X198_ANGAN</name>
<dbReference type="EMBL" id="GBXM01012075">
    <property type="protein sequence ID" value="JAH96502.1"/>
    <property type="molecule type" value="Transcribed_RNA"/>
</dbReference>
<reference evidence="1" key="2">
    <citation type="journal article" date="2015" name="Fish Shellfish Immunol.">
        <title>Early steps in the European eel (Anguilla anguilla)-Vibrio vulnificus interaction in the gills: Role of the RtxA13 toxin.</title>
        <authorList>
            <person name="Callol A."/>
            <person name="Pajuelo D."/>
            <person name="Ebbesson L."/>
            <person name="Teles M."/>
            <person name="MacKenzie S."/>
            <person name="Amaro C."/>
        </authorList>
    </citation>
    <scope>NUCLEOTIDE SEQUENCE</scope>
</reference>
<protein>
    <submittedName>
        <fullName evidence="1">Uncharacterized protein</fullName>
    </submittedName>
</protein>